<proteinExistence type="predicted"/>
<reference evidence="2" key="1">
    <citation type="submission" date="2018-06" db="EMBL/GenBank/DDBJ databases">
        <authorList>
            <person name="Zhirakovskaya E."/>
        </authorList>
    </citation>
    <scope>NUCLEOTIDE SEQUENCE</scope>
</reference>
<evidence type="ECO:0000313" key="2">
    <source>
        <dbReference type="EMBL" id="VAX35659.1"/>
    </source>
</evidence>
<dbReference type="EMBL" id="UOGK01000001">
    <property type="protein sequence ID" value="VAX35659.1"/>
    <property type="molecule type" value="Genomic_DNA"/>
</dbReference>
<evidence type="ECO:0000259" key="1">
    <source>
        <dbReference type="Pfam" id="PF03755"/>
    </source>
</evidence>
<dbReference type="InterPro" id="IPR005229">
    <property type="entry name" value="YicC/YloC-like"/>
</dbReference>
<dbReference type="PANTHER" id="PTHR30636">
    <property type="entry name" value="UPF0701 PROTEIN YICC"/>
    <property type="match status" value="1"/>
</dbReference>
<accession>A0A3B1D0K9</accession>
<sequence>MIRSMTGFGEASRHIDGVQYAVELRSLNNKYFKASIRLPERLQVFEAELESALRRRIARGSV</sequence>
<dbReference type="Pfam" id="PF03755">
    <property type="entry name" value="YicC-like_N"/>
    <property type="match status" value="1"/>
</dbReference>
<dbReference type="GO" id="GO:0004521">
    <property type="term" value="F:RNA endonuclease activity"/>
    <property type="evidence" value="ECO:0007669"/>
    <property type="project" value="InterPro"/>
</dbReference>
<feature type="domain" description="Endoribonuclease YicC-like N-terminal" evidence="1">
    <location>
        <begin position="2"/>
        <end position="62"/>
    </location>
</feature>
<name>A0A3B1D0K9_9ZZZZ</name>
<dbReference type="PANTHER" id="PTHR30636:SF3">
    <property type="entry name" value="UPF0701 PROTEIN YICC"/>
    <property type="match status" value="1"/>
</dbReference>
<feature type="non-terminal residue" evidence="2">
    <location>
        <position position="62"/>
    </location>
</feature>
<gene>
    <name evidence="2" type="ORF">MNBD_PLANCTO03-202</name>
</gene>
<protein>
    <recommendedName>
        <fullName evidence="1">Endoribonuclease YicC-like N-terminal domain-containing protein</fullName>
    </recommendedName>
</protein>
<organism evidence="2">
    <name type="scientific">hydrothermal vent metagenome</name>
    <dbReference type="NCBI Taxonomy" id="652676"/>
    <lineage>
        <taxon>unclassified sequences</taxon>
        <taxon>metagenomes</taxon>
        <taxon>ecological metagenomes</taxon>
    </lineage>
</organism>
<dbReference type="InterPro" id="IPR013527">
    <property type="entry name" value="YicC-like_N"/>
</dbReference>
<dbReference type="AlphaFoldDB" id="A0A3B1D0K9"/>